<dbReference type="GO" id="GO:0120053">
    <property type="term" value="F:ribitol beta-1,4-xylosyltransferase activity"/>
    <property type="evidence" value="ECO:0007669"/>
    <property type="project" value="InterPro"/>
</dbReference>
<keyword evidence="3" id="KW-1185">Reference proteome</keyword>
<gene>
    <name evidence="2" type="ORF">SEMRO_125_G060270.2</name>
</gene>
<proteinExistence type="predicted"/>
<dbReference type="PANTHER" id="PTHR15576:SF1">
    <property type="entry name" value="RIBITOL-5-PHOSPHATE XYLOSYLTRANSFERASE 1"/>
    <property type="match status" value="1"/>
</dbReference>
<reference evidence="2" key="1">
    <citation type="submission" date="2020-06" db="EMBL/GenBank/DDBJ databases">
        <authorList>
            <consortium name="Plant Systems Biology data submission"/>
        </authorList>
    </citation>
    <scope>NUCLEOTIDE SEQUENCE</scope>
    <source>
        <strain evidence="2">D6</strain>
    </source>
</reference>
<organism evidence="2 3">
    <name type="scientific">Seminavis robusta</name>
    <dbReference type="NCBI Taxonomy" id="568900"/>
    <lineage>
        <taxon>Eukaryota</taxon>
        <taxon>Sar</taxon>
        <taxon>Stramenopiles</taxon>
        <taxon>Ochrophyta</taxon>
        <taxon>Bacillariophyta</taxon>
        <taxon>Bacillariophyceae</taxon>
        <taxon>Bacillariophycidae</taxon>
        <taxon>Naviculales</taxon>
        <taxon>Naviculaceae</taxon>
        <taxon>Seminavis</taxon>
    </lineage>
</organism>
<dbReference type="GO" id="GO:0005794">
    <property type="term" value="C:Golgi apparatus"/>
    <property type="evidence" value="ECO:0007669"/>
    <property type="project" value="TreeGrafter"/>
</dbReference>
<sequence>MGSSPATKKTSRVLLTFLLPLLGIAVLGNGVAYYLLTSLHNYQWESFASSPIFVSVHQNNLKERKSIHQVVVVDQESPATKPLPTFSSKSIVAPSHGWQEQQNLFYTIHRERMNTLVNESTILDWKSREKSRAFDPLLWEFGLSTTDNTSIIQQPGIYVAGDICSYAKSFVLSKRKSLRSHYVLFLTPFQENWGMLSTNIANRTAEHWNLTEHWRLHGCSRTMILRNFLNRDKSLRAVVTVQFQDLDHPKVMSIPLGVLDRQVPPLLQAIRDNRSNNQRSKLLMVNSRPRKMRKQVLDTVLRNFPGVRNTYSRTTRGADHYFRELQQSKFILSPGGLGLDCYRHWEALYTGTIPVLEHLNRTDGWFRTFRDLPVAWIDSYDNLTPEWLEQEYRRIVPLAKTFRYEKLTKQYWIDLIRSHATVGS</sequence>
<accession>A0A9N8DJV5</accession>
<dbReference type="Pfam" id="PF24785">
    <property type="entry name" value="RXYLT1_C"/>
    <property type="match status" value="1"/>
</dbReference>
<dbReference type="AlphaFoldDB" id="A0A9N8DJV5"/>
<dbReference type="OrthoDB" id="45254at2759"/>
<feature type="domain" description="RXYLT1 C-terminal" evidence="1">
    <location>
        <begin position="310"/>
        <end position="361"/>
    </location>
</feature>
<dbReference type="InterPro" id="IPR055286">
    <property type="entry name" value="RXYLT1-like"/>
</dbReference>
<evidence type="ECO:0000313" key="2">
    <source>
        <dbReference type="EMBL" id="CAB9502034.1"/>
    </source>
</evidence>
<comment type="caution">
    <text evidence="2">The sequence shown here is derived from an EMBL/GenBank/DDBJ whole genome shotgun (WGS) entry which is preliminary data.</text>
</comment>
<dbReference type="InterPro" id="IPR057538">
    <property type="entry name" value="RXYLT1_C"/>
</dbReference>
<protein>
    <recommendedName>
        <fullName evidence="1">RXYLT1 C-terminal domain-containing protein</fullName>
    </recommendedName>
</protein>
<dbReference type="GO" id="GO:0035269">
    <property type="term" value="P:protein O-linked glycosylation via mannose"/>
    <property type="evidence" value="ECO:0007669"/>
    <property type="project" value="InterPro"/>
</dbReference>
<dbReference type="PANTHER" id="PTHR15576">
    <property type="entry name" value="RIBITOL-5-PHOSPHATE XYLOSYLTRANSFERASE 1"/>
    <property type="match status" value="1"/>
</dbReference>
<dbReference type="EMBL" id="CAICTM010000124">
    <property type="protein sequence ID" value="CAB9502034.1"/>
    <property type="molecule type" value="Genomic_DNA"/>
</dbReference>
<name>A0A9N8DJV5_9STRA</name>
<evidence type="ECO:0000313" key="3">
    <source>
        <dbReference type="Proteomes" id="UP001153069"/>
    </source>
</evidence>
<evidence type="ECO:0000259" key="1">
    <source>
        <dbReference type="Pfam" id="PF24785"/>
    </source>
</evidence>
<dbReference type="Proteomes" id="UP001153069">
    <property type="component" value="Unassembled WGS sequence"/>
</dbReference>